<feature type="domain" description="ShKT" evidence="13">
    <location>
        <begin position="83"/>
        <end position="119"/>
    </location>
</feature>
<keyword evidence="6" id="KW-0223">Dioxygenase</keyword>
<evidence type="ECO:0000256" key="1">
    <source>
        <dbReference type="ARBA" id="ARBA00001961"/>
    </source>
</evidence>
<dbReference type="Pfam" id="PF13640">
    <property type="entry name" value="2OG-FeII_Oxy_3"/>
    <property type="match status" value="1"/>
</dbReference>
<feature type="signal peptide" evidence="11">
    <location>
        <begin position="1"/>
        <end position="17"/>
    </location>
</feature>
<dbReference type="PANTHER" id="PTHR10869">
    <property type="entry name" value="PROLYL 4-HYDROXYLASE ALPHA SUBUNIT"/>
    <property type="match status" value="1"/>
</dbReference>
<dbReference type="InterPro" id="IPR044862">
    <property type="entry name" value="Pro_4_hyd_alph_FE2OG_OXY"/>
</dbReference>
<protein>
    <recommendedName>
        <fullName evidence="16">Procollagen-proline 4-dioxygenase</fullName>
    </recommendedName>
</protein>
<feature type="chain" id="PRO_5044196799" description="Procollagen-proline 4-dioxygenase" evidence="11">
    <location>
        <begin position="18"/>
        <end position="582"/>
    </location>
</feature>
<dbReference type="SMART" id="SM00702">
    <property type="entry name" value="P4Hc"/>
    <property type="match status" value="1"/>
</dbReference>
<evidence type="ECO:0000313" key="15">
    <source>
        <dbReference type="Proteomes" id="UP001515480"/>
    </source>
</evidence>
<accession>A0AB34K1Z9</accession>
<keyword evidence="15" id="KW-1185">Reference proteome</keyword>
<gene>
    <name evidence="14" type="ORF">AB1Y20_015952</name>
</gene>
<dbReference type="InterPro" id="IPR045054">
    <property type="entry name" value="P4HA-like"/>
</dbReference>
<evidence type="ECO:0000256" key="5">
    <source>
        <dbReference type="ARBA" id="ARBA00022723"/>
    </source>
</evidence>
<evidence type="ECO:0000256" key="10">
    <source>
        <dbReference type="ARBA" id="ARBA00023136"/>
    </source>
</evidence>
<evidence type="ECO:0000313" key="14">
    <source>
        <dbReference type="EMBL" id="KAL1527277.1"/>
    </source>
</evidence>
<dbReference type="GO" id="GO:0005783">
    <property type="term" value="C:endoplasmic reticulum"/>
    <property type="evidence" value="ECO:0007669"/>
    <property type="project" value="TreeGrafter"/>
</dbReference>
<dbReference type="PANTHER" id="PTHR10869:SF246">
    <property type="entry name" value="TRANSMEMBRANE PROLYL 4-HYDROXYLASE"/>
    <property type="match status" value="1"/>
</dbReference>
<keyword evidence="9" id="KW-0408">Iron</keyword>
<name>A0AB34K1Z9_PRYPA</name>
<reference evidence="14 15" key="1">
    <citation type="journal article" date="2024" name="Science">
        <title>Giant polyketide synthase enzymes in the biosynthesis of giant marine polyether toxins.</title>
        <authorList>
            <person name="Fallon T.R."/>
            <person name="Shende V.V."/>
            <person name="Wierzbicki I.H."/>
            <person name="Pendleton A.L."/>
            <person name="Watervoot N.F."/>
            <person name="Auber R.P."/>
            <person name="Gonzalez D.J."/>
            <person name="Wisecaver J.H."/>
            <person name="Moore B.S."/>
        </authorList>
    </citation>
    <scope>NUCLEOTIDE SEQUENCE [LARGE SCALE GENOMIC DNA]</scope>
    <source>
        <strain evidence="14 15">12B1</strain>
    </source>
</reference>
<evidence type="ECO:0000256" key="4">
    <source>
        <dbReference type="ARBA" id="ARBA00022692"/>
    </source>
</evidence>
<evidence type="ECO:0000259" key="12">
    <source>
        <dbReference type="PROSITE" id="PS51471"/>
    </source>
</evidence>
<dbReference type="Proteomes" id="UP001515480">
    <property type="component" value="Unassembled WGS sequence"/>
</dbReference>
<sequence>MALRLLVGGLLARVAGGANPLCEEWARAGECTANPGFMLAECASACQAARDSNANCSQWAALGECVANPAFMHAACPLACGSTARVDTHEECATWASKGECEKNAGFMLSGCAASCHRRAEARRDKQPECAEYGRRGDCDARWAWMQQHCWATCDRLLADQRDAAECAALAEGGACGTAEGVGACRGTCMAREQARRSADTEGNCWYWATDGECEGEGQVLKQCPQSCRKLHECTAAPESDGCALPFECPLEKDERPDCTRRALAGECRAPSRWRASALLKSCSTSCHLLDPPSVSHAVTRPKVGRSRLVDAASLFSAASRHGVGRCPWGAQRLHALLDGRCPNRRLAWIRSVSCAPSTQSMSPRLPPPEPAAPLLAGSAIARSAAWDISRVRVRTIYGSPRVRLIDNFVTEEEAQRLIELAKPRFRRSGTARAAASDYRTSESAMLPSDDETVMALRLRMAHFVGYPEQNLEPLQGLRYQPGQFYKPHHDFYNACETWLDGNRHFTFLVYLNHVEGGGQTRLPRLNLTVDTTAYAALLFNNCLDNGEPDERTLHEGLPPVGTKYAINGWMRSKHLAVAPYP</sequence>
<dbReference type="InterPro" id="IPR005123">
    <property type="entry name" value="Oxoglu/Fe-dep_dioxygenase_dom"/>
</dbReference>
<dbReference type="GO" id="GO:0004656">
    <property type="term" value="F:procollagen-proline 4-dioxygenase activity"/>
    <property type="evidence" value="ECO:0007669"/>
    <property type="project" value="TreeGrafter"/>
</dbReference>
<dbReference type="PROSITE" id="PS51670">
    <property type="entry name" value="SHKT"/>
    <property type="match status" value="1"/>
</dbReference>
<evidence type="ECO:0000256" key="6">
    <source>
        <dbReference type="ARBA" id="ARBA00022964"/>
    </source>
</evidence>
<keyword evidence="4" id="KW-0812">Transmembrane</keyword>
<comment type="caution">
    <text evidence="14">The sequence shown here is derived from an EMBL/GenBank/DDBJ whole genome shotgun (WGS) entry which is preliminary data.</text>
</comment>
<evidence type="ECO:0000256" key="11">
    <source>
        <dbReference type="SAM" id="SignalP"/>
    </source>
</evidence>
<organism evidence="14 15">
    <name type="scientific">Prymnesium parvum</name>
    <name type="common">Toxic golden alga</name>
    <dbReference type="NCBI Taxonomy" id="97485"/>
    <lineage>
        <taxon>Eukaryota</taxon>
        <taxon>Haptista</taxon>
        <taxon>Haptophyta</taxon>
        <taxon>Prymnesiophyceae</taxon>
        <taxon>Prymnesiales</taxon>
        <taxon>Prymnesiaceae</taxon>
        <taxon>Prymnesium</taxon>
    </lineage>
</organism>
<evidence type="ECO:0000256" key="8">
    <source>
        <dbReference type="ARBA" id="ARBA00023002"/>
    </source>
</evidence>
<dbReference type="InterPro" id="IPR006620">
    <property type="entry name" value="Pro_4_hyd_alph"/>
</dbReference>
<dbReference type="EMBL" id="JBGBPQ010000003">
    <property type="protein sequence ID" value="KAL1527277.1"/>
    <property type="molecule type" value="Genomic_DNA"/>
</dbReference>
<dbReference type="GO" id="GO:0005506">
    <property type="term" value="F:iron ion binding"/>
    <property type="evidence" value="ECO:0007669"/>
    <property type="project" value="InterPro"/>
</dbReference>
<keyword evidence="10" id="KW-0472">Membrane</keyword>
<keyword evidence="5" id="KW-0479">Metal-binding</keyword>
<evidence type="ECO:0000256" key="3">
    <source>
        <dbReference type="ARBA" id="ARBA00004308"/>
    </source>
</evidence>
<evidence type="ECO:0000259" key="13">
    <source>
        <dbReference type="PROSITE" id="PS51670"/>
    </source>
</evidence>
<comment type="subcellular location">
    <subcellularLocation>
        <location evidence="3">Endomembrane system</location>
    </subcellularLocation>
    <subcellularLocation>
        <location evidence="2">Membrane</location>
        <topology evidence="2">Single-pass membrane protein</topology>
    </subcellularLocation>
</comment>
<dbReference type="Pfam" id="PF01549">
    <property type="entry name" value="ShK"/>
    <property type="match status" value="5"/>
</dbReference>
<dbReference type="SMART" id="SM00254">
    <property type="entry name" value="ShKT"/>
    <property type="match status" value="4"/>
</dbReference>
<evidence type="ECO:0000256" key="9">
    <source>
        <dbReference type="ARBA" id="ARBA00023004"/>
    </source>
</evidence>
<comment type="cofactor">
    <cofactor evidence="1">
        <name>L-ascorbate</name>
        <dbReference type="ChEBI" id="CHEBI:38290"/>
    </cofactor>
</comment>
<keyword evidence="11" id="KW-0732">Signal</keyword>
<dbReference type="GO" id="GO:0016020">
    <property type="term" value="C:membrane"/>
    <property type="evidence" value="ECO:0007669"/>
    <property type="project" value="UniProtKB-SubCell"/>
</dbReference>
<keyword evidence="7" id="KW-1133">Transmembrane helix</keyword>
<keyword evidence="8" id="KW-0560">Oxidoreductase</keyword>
<dbReference type="InterPro" id="IPR003582">
    <property type="entry name" value="ShKT_dom"/>
</dbReference>
<evidence type="ECO:0000256" key="2">
    <source>
        <dbReference type="ARBA" id="ARBA00004167"/>
    </source>
</evidence>
<dbReference type="GO" id="GO:0031418">
    <property type="term" value="F:L-ascorbic acid binding"/>
    <property type="evidence" value="ECO:0007669"/>
    <property type="project" value="InterPro"/>
</dbReference>
<evidence type="ECO:0000256" key="7">
    <source>
        <dbReference type="ARBA" id="ARBA00022989"/>
    </source>
</evidence>
<dbReference type="PROSITE" id="PS51471">
    <property type="entry name" value="FE2OG_OXY"/>
    <property type="match status" value="1"/>
</dbReference>
<dbReference type="AlphaFoldDB" id="A0AB34K1Z9"/>
<evidence type="ECO:0008006" key="16">
    <source>
        <dbReference type="Google" id="ProtNLM"/>
    </source>
</evidence>
<proteinExistence type="predicted"/>
<feature type="domain" description="Fe2OG dioxygenase" evidence="12">
    <location>
        <begin position="471"/>
        <end position="573"/>
    </location>
</feature>
<dbReference type="Gene3D" id="2.60.120.620">
    <property type="entry name" value="q2cbj1_9rhob like domain"/>
    <property type="match status" value="1"/>
</dbReference>